<feature type="region of interest" description="Disordered" evidence="1">
    <location>
        <begin position="1"/>
        <end position="23"/>
    </location>
</feature>
<reference evidence="2" key="1">
    <citation type="submission" date="2016-04" db="EMBL/GenBank/DDBJ databases">
        <authorList>
            <person name="Evans L.H."/>
            <person name="Alamgir A."/>
            <person name="Owens N."/>
            <person name="Weber N.D."/>
            <person name="Virtaneva K."/>
            <person name="Barbian K."/>
            <person name="Babar A."/>
            <person name="Rosenke K."/>
        </authorList>
    </citation>
    <scope>NUCLEOTIDE SEQUENCE</scope>
    <source>
        <strain evidence="2">86</strain>
    </source>
</reference>
<feature type="compositionally biased region" description="Basic and acidic residues" evidence="1">
    <location>
        <begin position="64"/>
        <end position="85"/>
    </location>
</feature>
<protein>
    <recommendedName>
        <fullName evidence="3">FlxA-like protein</fullName>
    </recommendedName>
</protein>
<evidence type="ECO:0008006" key="3">
    <source>
        <dbReference type="Google" id="ProtNLM"/>
    </source>
</evidence>
<organism evidence="2">
    <name type="scientific">uncultured delta proteobacterium</name>
    <dbReference type="NCBI Taxonomy" id="34034"/>
    <lineage>
        <taxon>Bacteria</taxon>
        <taxon>Deltaproteobacteria</taxon>
        <taxon>environmental samples</taxon>
    </lineage>
</organism>
<feature type="compositionally biased region" description="Gly residues" evidence="1">
    <location>
        <begin position="212"/>
        <end position="228"/>
    </location>
</feature>
<evidence type="ECO:0000313" key="2">
    <source>
        <dbReference type="EMBL" id="SBV98441.1"/>
    </source>
</evidence>
<evidence type="ECO:0000256" key="1">
    <source>
        <dbReference type="SAM" id="MobiDB-lite"/>
    </source>
</evidence>
<accession>A0A212JGA9</accession>
<feature type="region of interest" description="Disordered" evidence="1">
    <location>
        <begin position="207"/>
        <end position="242"/>
    </location>
</feature>
<dbReference type="AlphaFoldDB" id="A0A212JGA9"/>
<sequence>MSAISPIVQQMRGPLDVTPQETAQQNKAAYLAAGKETSRAMGDSLTGENSLEVPAGNDTVTISEEARTMRQRMAEDKEAENKNGPDGETAPGAKESVHTGVAGAVEGEEMSAAERARETILKQIKAVREKIEQAKQRLAEVSATNGADGAAAAGSSAQAPSAEGKEAAVQAVQGMGNAMGGAAESEAIQAEIKILEQQLQTLYSQLQNSASNGGGSAATGTAGIGGASNGPSGQGERISVSA</sequence>
<name>A0A212JGA9_9DELT</name>
<gene>
    <name evidence="2" type="ORF">KL86DPRO_11390</name>
</gene>
<dbReference type="EMBL" id="FLUQ01000001">
    <property type="protein sequence ID" value="SBV98441.1"/>
    <property type="molecule type" value="Genomic_DNA"/>
</dbReference>
<feature type="region of interest" description="Disordered" evidence="1">
    <location>
        <begin position="146"/>
        <end position="168"/>
    </location>
</feature>
<feature type="compositionally biased region" description="Low complexity" evidence="1">
    <location>
        <begin position="146"/>
        <end position="162"/>
    </location>
</feature>
<proteinExistence type="predicted"/>
<feature type="region of interest" description="Disordered" evidence="1">
    <location>
        <begin position="39"/>
        <end position="113"/>
    </location>
</feature>